<evidence type="ECO:0000256" key="1">
    <source>
        <dbReference type="SAM" id="Phobius"/>
    </source>
</evidence>
<evidence type="ECO:0000313" key="2">
    <source>
        <dbReference type="EMBL" id="ORE20564.1"/>
    </source>
</evidence>
<feature type="transmembrane region" description="Helical" evidence="1">
    <location>
        <begin position="156"/>
        <end position="177"/>
    </location>
</feature>
<accession>A0A1X0S8G9</accession>
<dbReference type="EMBL" id="KV921292">
    <property type="protein sequence ID" value="ORE20564.1"/>
    <property type="molecule type" value="Genomic_DNA"/>
</dbReference>
<keyword evidence="1" id="KW-0472">Membrane</keyword>
<evidence type="ECO:0000313" key="3">
    <source>
        <dbReference type="Proteomes" id="UP000242381"/>
    </source>
</evidence>
<dbReference type="Proteomes" id="UP000242381">
    <property type="component" value="Unassembled WGS sequence"/>
</dbReference>
<dbReference type="AlphaFoldDB" id="A0A1X0S8G9"/>
<protein>
    <submittedName>
        <fullName evidence="2">Uncharacterized protein</fullName>
    </submittedName>
</protein>
<proteinExistence type="predicted"/>
<organism evidence="2 3">
    <name type="scientific">Rhizopus microsporus</name>
    <dbReference type="NCBI Taxonomy" id="58291"/>
    <lineage>
        <taxon>Eukaryota</taxon>
        <taxon>Fungi</taxon>
        <taxon>Fungi incertae sedis</taxon>
        <taxon>Mucoromycota</taxon>
        <taxon>Mucoromycotina</taxon>
        <taxon>Mucoromycetes</taxon>
        <taxon>Mucorales</taxon>
        <taxon>Mucorineae</taxon>
        <taxon>Rhizopodaceae</taxon>
        <taxon>Rhizopus</taxon>
    </lineage>
</organism>
<name>A0A1X0S8G9_RHIZD</name>
<sequence length="189" mass="21497">MGYINIRQEHYKQIGNRQHDRFSGDEIAISKINKDVRKPRRLRRKKRRVDPMYTEIDYLVSNTLCCIHNVAMVTSEKKITKNRQIYKFVVIGITALQKNYKNHKLSSDFFFLQHFNYYNYYSNMGSIFSCLSGIVSSIASLISSVVSAIAGFFQAIISGITSCIIGIFNAIAALLTCRCCGGGRRRGTV</sequence>
<keyword evidence="1" id="KW-1133">Transmembrane helix</keyword>
<feature type="transmembrane region" description="Helical" evidence="1">
    <location>
        <begin position="127"/>
        <end position="150"/>
    </location>
</feature>
<gene>
    <name evidence="2" type="ORF">BCV71DRAFT_254166</name>
</gene>
<reference evidence="2 3" key="1">
    <citation type="journal article" date="2016" name="Proc. Natl. Acad. Sci. U.S.A.">
        <title>Lipid metabolic changes in an early divergent fungus govern the establishment of a mutualistic symbiosis with endobacteria.</title>
        <authorList>
            <person name="Lastovetsky O.A."/>
            <person name="Gaspar M.L."/>
            <person name="Mondo S.J."/>
            <person name="LaButti K.M."/>
            <person name="Sandor L."/>
            <person name="Grigoriev I.V."/>
            <person name="Henry S.A."/>
            <person name="Pawlowska T.E."/>
        </authorList>
    </citation>
    <scope>NUCLEOTIDE SEQUENCE [LARGE SCALE GENOMIC DNA]</scope>
    <source>
        <strain evidence="2 3">ATCC 11559</strain>
    </source>
</reference>
<keyword evidence="1" id="KW-0812">Transmembrane</keyword>